<evidence type="ECO:0000313" key="2">
    <source>
        <dbReference type="Proteomes" id="UP000807025"/>
    </source>
</evidence>
<protein>
    <submittedName>
        <fullName evidence="1">Uncharacterized protein</fullName>
    </submittedName>
</protein>
<dbReference type="Proteomes" id="UP000807025">
    <property type="component" value="Unassembled WGS sequence"/>
</dbReference>
<accession>A0A9P5ZQQ1</accession>
<sequence>MRPDDPNFKQNGGEISIFMVHGGTSETGALPKFKDSKKIKVLPSIIPMKQYPASNSGVQSGDDWSYNIDYTNVMPMFSNGGNAVFDFEASYKEDFVRSKFKQTGIEMNDSVEFVAVEPQDVRLKIDDHPIIGLSVFKCLDPAGFPVTFTFEAAVMERGSQEYRERRFEVLSPKN</sequence>
<reference evidence="1" key="1">
    <citation type="submission" date="2020-11" db="EMBL/GenBank/DDBJ databases">
        <authorList>
            <consortium name="DOE Joint Genome Institute"/>
            <person name="Ahrendt S."/>
            <person name="Riley R."/>
            <person name="Andreopoulos W."/>
            <person name="Labutti K."/>
            <person name="Pangilinan J."/>
            <person name="Ruiz-Duenas F.J."/>
            <person name="Barrasa J.M."/>
            <person name="Sanchez-Garcia M."/>
            <person name="Camarero S."/>
            <person name="Miyauchi S."/>
            <person name="Serrano A."/>
            <person name="Linde D."/>
            <person name="Babiker R."/>
            <person name="Drula E."/>
            <person name="Ayuso-Fernandez I."/>
            <person name="Pacheco R."/>
            <person name="Padilla G."/>
            <person name="Ferreira P."/>
            <person name="Barriuso J."/>
            <person name="Kellner H."/>
            <person name="Castanera R."/>
            <person name="Alfaro M."/>
            <person name="Ramirez L."/>
            <person name="Pisabarro A.G."/>
            <person name="Kuo A."/>
            <person name="Tritt A."/>
            <person name="Lipzen A."/>
            <person name="He G."/>
            <person name="Yan M."/>
            <person name="Ng V."/>
            <person name="Cullen D."/>
            <person name="Martin F."/>
            <person name="Rosso M.-N."/>
            <person name="Henrissat B."/>
            <person name="Hibbett D."/>
            <person name="Martinez A.T."/>
            <person name="Grigoriev I.V."/>
        </authorList>
    </citation>
    <scope>NUCLEOTIDE SEQUENCE</scope>
    <source>
        <strain evidence="1">ATCC 90797</strain>
    </source>
</reference>
<dbReference type="AlphaFoldDB" id="A0A9P5ZQQ1"/>
<keyword evidence="2" id="KW-1185">Reference proteome</keyword>
<evidence type="ECO:0000313" key="1">
    <source>
        <dbReference type="EMBL" id="KAF9492214.1"/>
    </source>
</evidence>
<dbReference type="EMBL" id="MU154605">
    <property type="protein sequence ID" value="KAF9492214.1"/>
    <property type="molecule type" value="Genomic_DNA"/>
</dbReference>
<organism evidence="1 2">
    <name type="scientific">Pleurotus eryngii</name>
    <name type="common">Boletus of the steppes</name>
    <dbReference type="NCBI Taxonomy" id="5323"/>
    <lineage>
        <taxon>Eukaryota</taxon>
        <taxon>Fungi</taxon>
        <taxon>Dikarya</taxon>
        <taxon>Basidiomycota</taxon>
        <taxon>Agaricomycotina</taxon>
        <taxon>Agaricomycetes</taxon>
        <taxon>Agaricomycetidae</taxon>
        <taxon>Agaricales</taxon>
        <taxon>Pleurotineae</taxon>
        <taxon>Pleurotaceae</taxon>
        <taxon>Pleurotus</taxon>
    </lineage>
</organism>
<comment type="caution">
    <text evidence="1">The sequence shown here is derived from an EMBL/GenBank/DDBJ whole genome shotgun (WGS) entry which is preliminary data.</text>
</comment>
<dbReference type="OrthoDB" id="3003360at2759"/>
<gene>
    <name evidence="1" type="ORF">BDN71DRAFT_1509681</name>
</gene>
<proteinExistence type="predicted"/>
<name>A0A9P5ZQQ1_PLEER</name>